<dbReference type="EMBL" id="SNRW01043035">
    <property type="protein sequence ID" value="KAA6329586.1"/>
    <property type="molecule type" value="Genomic_DNA"/>
</dbReference>
<evidence type="ECO:0000313" key="2">
    <source>
        <dbReference type="Proteomes" id="UP000324800"/>
    </source>
</evidence>
<dbReference type="Gene3D" id="1.25.10.10">
    <property type="entry name" value="Leucine-rich Repeat Variant"/>
    <property type="match status" value="1"/>
</dbReference>
<evidence type="ECO:0000313" key="1">
    <source>
        <dbReference type="EMBL" id="KAA6329586.1"/>
    </source>
</evidence>
<proteinExistence type="predicted"/>
<dbReference type="InterPro" id="IPR011989">
    <property type="entry name" value="ARM-like"/>
</dbReference>
<sequence>MIKVQLDEGRLNAINHGIALNLINIYETRDLALITTPLIEVFNVLLQTSSDIIMQVFNNKNPYPGLFRLIDHKDNQIVLLSLQSICSLLKGGLDTTEAIEQHPHYNIIDRCNGIKILYKLFKTTQTPELQDICAICIGRIYRSKEVQDKDIRQDVIAQLKNMVHDLNEWTRVASIEVLILLAQNQGKSYI</sequence>
<gene>
    <name evidence="1" type="ORF">EZS28_053591</name>
</gene>
<accession>A0A5J4R6G8</accession>
<protein>
    <submittedName>
        <fullName evidence="1">Uncharacterized protein</fullName>
    </submittedName>
</protein>
<organism evidence="1 2">
    <name type="scientific">Streblomastix strix</name>
    <dbReference type="NCBI Taxonomy" id="222440"/>
    <lineage>
        <taxon>Eukaryota</taxon>
        <taxon>Metamonada</taxon>
        <taxon>Preaxostyla</taxon>
        <taxon>Oxymonadida</taxon>
        <taxon>Streblomastigidae</taxon>
        <taxon>Streblomastix</taxon>
    </lineage>
</organism>
<name>A0A5J4R6G8_9EUKA</name>
<dbReference type="Proteomes" id="UP000324800">
    <property type="component" value="Unassembled WGS sequence"/>
</dbReference>
<dbReference type="AlphaFoldDB" id="A0A5J4R6G8"/>
<comment type="caution">
    <text evidence="1">The sequence shown here is derived from an EMBL/GenBank/DDBJ whole genome shotgun (WGS) entry which is preliminary data.</text>
</comment>
<reference evidence="1 2" key="1">
    <citation type="submission" date="2019-03" db="EMBL/GenBank/DDBJ databases">
        <title>Single cell metagenomics reveals metabolic interactions within the superorganism composed of flagellate Streblomastix strix and complex community of Bacteroidetes bacteria on its surface.</title>
        <authorList>
            <person name="Treitli S.C."/>
            <person name="Kolisko M."/>
            <person name="Husnik F."/>
            <person name="Keeling P."/>
            <person name="Hampl V."/>
        </authorList>
    </citation>
    <scope>NUCLEOTIDE SEQUENCE [LARGE SCALE GENOMIC DNA]</scope>
    <source>
        <strain evidence="1">ST1C</strain>
    </source>
</reference>
<dbReference type="InterPro" id="IPR016024">
    <property type="entry name" value="ARM-type_fold"/>
</dbReference>
<dbReference type="SUPFAM" id="SSF48371">
    <property type="entry name" value="ARM repeat"/>
    <property type="match status" value="1"/>
</dbReference>